<protein>
    <submittedName>
        <fullName evidence="1">T9SS type A sorting domain-containing protein</fullName>
    </submittedName>
</protein>
<gene>
    <name evidence="1" type="ORF">MUN79_00065</name>
</gene>
<evidence type="ECO:0000313" key="1">
    <source>
        <dbReference type="EMBL" id="UOQ72449.1"/>
    </source>
</evidence>
<sequence>MQFITKTTWAPIRSFAANSYGQVYLGGAVFGYAEFGSLSMDVSIPYNATASFWASIQDNTVLASRAPAAAAALAIYPNPARTSVQVPAATATTTLTLTDALGRRVRTATGAVLSVQGVAPGLYVLQADTPGQPVRMAKLKVE</sequence>
<evidence type="ECO:0000313" key="2">
    <source>
        <dbReference type="Proteomes" id="UP000831796"/>
    </source>
</evidence>
<organism evidence="1 2">
    <name type="scientific">Hymenobacter cellulosilyticus</name>
    <dbReference type="NCBI Taxonomy" id="2932248"/>
    <lineage>
        <taxon>Bacteria</taxon>
        <taxon>Pseudomonadati</taxon>
        <taxon>Bacteroidota</taxon>
        <taxon>Cytophagia</taxon>
        <taxon>Cytophagales</taxon>
        <taxon>Hymenobacteraceae</taxon>
        <taxon>Hymenobacter</taxon>
    </lineage>
</organism>
<dbReference type="RefSeq" id="WP_244675833.1">
    <property type="nucleotide sequence ID" value="NZ_CP095046.1"/>
</dbReference>
<proteinExistence type="predicted"/>
<dbReference type="EMBL" id="CP095046">
    <property type="protein sequence ID" value="UOQ72449.1"/>
    <property type="molecule type" value="Genomic_DNA"/>
</dbReference>
<accession>A0A8T9QAA5</accession>
<dbReference type="KEGG" id="hcu:MUN79_00065"/>
<keyword evidence="2" id="KW-1185">Reference proteome</keyword>
<dbReference type="Proteomes" id="UP000831796">
    <property type="component" value="Chromosome"/>
</dbReference>
<dbReference type="AlphaFoldDB" id="A0A8T9QAA5"/>
<reference evidence="1" key="1">
    <citation type="submission" date="2022-04" db="EMBL/GenBank/DDBJ databases">
        <title>Hymenobacter sp. isolated from the air.</title>
        <authorList>
            <person name="Won M."/>
            <person name="Lee C.-M."/>
            <person name="Woen H.-Y."/>
            <person name="Kwon S.-W."/>
        </authorList>
    </citation>
    <scope>NUCLEOTIDE SEQUENCE</scope>
    <source>
        <strain evidence="1">5116S-3</strain>
    </source>
</reference>
<dbReference type="InterPro" id="IPR026444">
    <property type="entry name" value="Secre_tail"/>
</dbReference>
<dbReference type="NCBIfam" id="TIGR04183">
    <property type="entry name" value="Por_Secre_tail"/>
    <property type="match status" value="1"/>
</dbReference>
<name>A0A8T9QAA5_9BACT</name>